<proteinExistence type="predicted"/>
<feature type="transmembrane region" description="Helical" evidence="2">
    <location>
        <begin position="48"/>
        <end position="67"/>
    </location>
</feature>
<evidence type="ECO:0000313" key="4">
    <source>
        <dbReference type="Proteomes" id="UP000243507"/>
    </source>
</evidence>
<feature type="region of interest" description="Disordered" evidence="1">
    <location>
        <begin position="1"/>
        <end position="39"/>
    </location>
</feature>
<protein>
    <recommendedName>
        <fullName evidence="5">AsmA-like C-terminal domain-containing protein</fullName>
    </recommendedName>
</protein>
<dbReference type="EMBL" id="NTJD01000002">
    <property type="protein sequence ID" value="PCD77663.1"/>
    <property type="molecule type" value="Genomic_DNA"/>
</dbReference>
<evidence type="ECO:0000256" key="2">
    <source>
        <dbReference type="SAM" id="Phobius"/>
    </source>
</evidence>
<comment type="caution">
    <text evidence="3">The sequence shown here is derived from an EMBL/GenBank/DDBJ whole genome shotgun (WGS) entry which is preliminary data.</text>
</comment>
<keyword evidence="2" id="KW-1133">Transmembrane helix</keyword>
<keyword evidence="2" id="KW-0812">Transmembrane</keyword>
<dbReference type="Proteomes" id="UP000243507">
    <property type="component" value="Unassembled WGS sequence"/>
</dbReference>
<name>A0A2A4CNT9_9RHOB</name>
<dbReference type="AlphaFoldDB" id="A0A2A4CNT9"/>
<sequence>MTDTQQPPPAPDGAAPVRAKASAGPDLPPVAPGGPAERRRKGGRFGPLMLLSLPFILVFLLFVGLAVTHRALALPGWVVTQVETRANAALAGQMRVRIVEGADVIVDEGVRPRIRFHGVTLMRPDGRPLAHLPELRTTLFAQPLLRGKVVPRSFRVRGAEVALARLPDGRLDLELGPGGDFAEMEGVSLTQVLAAFEGLFGLPGLRDLERIEGEDLRIRLTDQRLDRVWNVRDGAVTLTQDAREISILLAFGIGGEGEVPARVAITGSTSKAGLEANFSANVTNVNARDLAVQTPALAPLQVVDAPISGSLRSGIDGQGRLSRMNAVLEIGPGAIRPDPRVEQVPMRGAKVYLEYDPQAGQMRFTDLSFDSRALRLRASGQTLLRDLQGGLPRQVIGQVEIADLQLDPEGLFEAPAIFTGGAVDLRLSFDPFALEIGQMQLLDGDTRLTATGTARVLPEGWQVAVDSRINQVSSERLIQLWPTFVVPKTRDWVAQNVSTGELRNVRAALRTRPKQDPELALNYEFRGAEVQVLRTLPKVQEGRGFAAIFGHRHGLMVEEGHVVPPSGGKVEVADTVLVVPDLRIKPAPAVVNLRTRSPIPAALSLLDQPPFEFLTKAGRPTDLAQGWAEALTILHLPLAEHLAPEDVVFEVAARLTDVTSDQVVPGRELRASQLDLRADRETLSIAGAGTLSEVPFEAEWRQPLAAEAKGRSQVDGRLLLSQAALDAFEIRMPQGMVSGEGWADLHLDLSSEAPTRYRLTSRLEGIGLALPQIGWALGKGTTARLELDGALGAPASVERLSFAGPGLKAEGALSLLPEGGLERARFSELDIGSWFSGSAELIGRGNAAPDVVVTGGQFDLRNFPGGGAASGQGDAGQITVSLDGLRVSDSIQLTDVQGTFSTRGGMNGKFTGEVNGRGPLRGTVAPAENGRAAVRVLSDDAGRVLRSAGVFDRGRGGTLDLTLLPVGANDYDGKLKMTDFRVKDAPVLATMLGAASVIGLVEQLNGDGILFSEVSGRFLLTDQGVQIRRGDAVGASMGVTMTGNFYPASGKIDMQGVVSPFYLVNGIGQVLTRRGEGLFGFNYTLTGTQLAPVVTVNPFSLFTPGMFREIFRRDPPPLAQE</sequence>
<evidence type="ECO:0008006" key="5">
    <source>
        <dbReference type="Google" id="ProtNLM"/>
    </source>
</evidence>
<dbReference type="OrthoDB" id="7161641at2"/>
<gene>
    <name evidence="3" type="ORF">CLN94_03960</name>
</gene>
<evidence type="ECO:0000313" key="3">
    <source>
        <dbReference type="EMBL" id="PCD77663.1"/>
    </source>
</evidence>
<keyword evidence="4" id="KW-1185">Reference proteome</keyword>
<reference evidence="3 4" key="1">
    <citation type="submission" date="2017-09" db="EMBL/GenBank/DDBJ databases">
        <title>A multilocus sequence analysis scheme for characterization of bacteria in the genus Thioclava.</title>
        <authorList>
            <person name="Liu Y."/>
            <person name="Shao Z."/>
        </authorList>
    </citation>
    <scope>NUCLEOTIDE SEQUENCE [LARGE SCALE GENOMIC DNA]</scope>
    <source>
        <strain evidence="3 4">CAU 1312</strain>
    </source>
</reference>
<organism evidence="3 4">
    <name type="scientific">Pseudothioclava arenosa</name>
    <dbReference type="NCBI Taxonomy" id="1795308"/>
    <lineage>
        <taxon>Bacteria</taxon>
        <taxon>Pseudomonadati</taxon>
        <taxon>Pseudomonadota</taxon>
        <taxon>Alphaproteobacteria</taxon>
        <taxon>Rhodobacterales</taxon>
        <taxon>Paracoccaceae</taxon>
        <taxon>Pseudothioclava</taxon>
    </lineage>
</organism>
<accession>A0A2A4CNT9</accession>
<dbReference type="RefSeq" id="WP_096431335.1">
    <property type="nucleotide sequence ID" value="NZ_NTJD01000002.1"/>
</dbReference>
<feature type="compositionally biased region" description="Pro residues" evidence="1">
    <location>
        <begin position="1"/>
        <end position="11"/>
    </location>
</feature>
<keyword evidence="2" id="KW-0472">Membrane</keyword>
<evidence type="ECO:0000256" key="1">
    <source>
        <dbReference type="SAM" id="MobiDB-lite"/>
    </source>
</evidence>